<feature type="compositionally biased region" description="Basic and acidic residues" evidence="2">
    <location>
        <begin position="740"/>
        <end position="768"/>
    </location>
</feature>
<feature type="region of interest" description="Disordered" evidence="2">
    <location>
        <begin position="337"/>
        <end position="467"/>
    </location>
</feature>
<sequence>MKALRVSSNPPFTAESVNTLSRAEVFHGLCSDTTTSSARSSLSVLSTRENVAWREFDVKQRRISPLRAPPPLPCSSTSHSSCSSLLEVEEQMNIIDGKGIGMEMEIKGGIDVGEEVRNVNDTTALSDLSDEIQKVEARLAAIRMEEEALCLSKRSALHYSSVPRNNNPPITTNKTSIAHPPEMVKKESFTGLRNYLNTTTLSGGESTYNSSLVPSREVRERSCESNPTVVSVVSNPSDVVFSLASFLQPIRTVDIEVSPGVYEKLQIFADDDMEEVAKRFIAKHNLNEQRALKPLYTFLSSLISKENEKENKKNEQQTRACSEISYPVENINISAPTSSFRRINNGQSSITEKSSKSSISNMKISREKGVEDYSMNPKKKQQEQQQQQHQHQSIRDTVKPALKSMLNSSGTKEKSRFSCKSNEGLVHHPTQDRYNYQKERRTTTPIGRSNSPRIIRRSTSSSNSNSKAQEYRYVDPHTVRNNIERSKVESSSLFNSHQPPDIVAVEVQKSNGDNLQKRNKNTIKGEKSTFGSARPSRCNSVEGRRTISSARRIQSIYDVEEPLPTFKPTLAPRSEQLVAKDTQRCQTPTYVRLHAQTMKKVPKQTKTTTTTKRREDYRGKPRILSRSQEKVSHEPVGNRLYEQAIEQQRRLEEKRLKEQQKKEEEEWRSLLAVPQINKEKNTRVHTKSQLQRNVDKVKVKPREERELEACTFAPAVNPASLRMFNMVVRGQIIEDAGMSTKEKEEKEEKEEGRGSRDSHREMISVEERLLLQEEKRRKRLEDERHFREKFDAATGRPLFRPFLGR</sequence>
<accession>A0A1X0P9L4</accession>
<name>A0A1X0P9L4_9TRYP</name>
<keyword evidence="1" id="KW-0175">Coiled coil</keyword>
<evidence type="ECO:0000256" key="2">
    <source>
        <dbReference type="SAM" id="MobiDB-lite"/>
    </source>
</evidence>
<organism evidence="3 4">
    <name type="scientific">Trypanosoma theileri</name>
    <dbReference type="NCBI Taxonomy" id="67003"/>
    <lineage>
        <taxon>Eukaryota</taxon>
        <taxon>Discoba</taxon>
        <taxon>Euglenozoa</taxon>
        <taxon>Kinetoplastea</taxon>
        <taxon>Metakinetoplastina</taxon>
        <taxon>Trypanosomatida</taxon>
        <taxon>Trypanosomatidae</taxon>
        <taxon>Trypanosoma</taxon>
    </lineage>
</organism>
<feature type="compositionally biased region" description="Low complexity" evidence="2">
    <location>
        <begin position="348"/>
        <end position="363"/>
    </location>
</feature>
<feature type="compositionally biased region" description="Polar residues" evidence="2">
    <location>
        <begin position="337"/>
        <end position="347"/>
    </location>
</feature>
<feature type="compositionally biased region" description="Low complexity" evidence="2">
    <location>
        <begin position="446"/>
        <end position="466"/>
    </location>
</feature>
<feature type="region of interest" description="Disordered" evidence="2">
    <location>
        <begin position="735"/>
        <end position="768"/>
    </location>
</feature>
<dbReference type="Proteomes" id="UP000192257">
    <property type="component" value="Unassembled WGS sequence"/>
</dbReference>
<feature type="compositionally biased region" description="Basic and acidic residues" evidence="2">
    <location>
        <begin position="425"/>
        <end position="442"/>
    </location>
</feature>
<evidence type="ECO:0000313" key="4">
    <source>
        <dbReference type="Proteomes" id="UP000192257"/>
    </source>
</evidence>
<dbReference type="GeneID" id="39980906"/>
<evidence type="ECO:0000256" key="1">
    <source>
        <dbReference type="SAM" id="Coils"/>
    </source>
</evidence>
<dbReference type="RefSeq" id="XP_028887634.1">
    <property type="nucleotide sequence ID" value="XM_029021126.1"/>
</dbReference>
<dbReference type="VEuPathDB" id="TriTrypDB:TM35_000014450"/>
<protein>
    <submittedName>
        <fullName evidence="3">Uncharacterized protein</fullName>
    </submittedName>
</protein>
<evidence type="ECO:0000313" key="3">
    <source>
        <dbReference type="EMBL" id="ORC93568.1"/>
    </source>
</evidence>
<dbReference type="EMBL" id="NBCO01000001">
    <property type="protein sequence ID" value="ORC93568.1"/>
    <property type="molecule type" value="Genomic_DNA"/>
</dbReference>
<gene>
    <name evidence="3" type="ORF">TM35_000014450</name>
</gene>
<feature type="region of interest" description="Disordered" evidence="2">
    <location>
        <begin position="599"/>
        <end position="635"/>
    </location>
</feature>
<feature type="coiled-coil region" evidence="1">
    <location>
        <begin position="641"/>
        <end position="668"/>
    </location>
</feature>
<proteinExistence type="predicted"/>
<comment type="caution">
    <text evidence="3">The sequence shown here is derived from an EMBL/GenBank/DDBJ whole genome shotgun (WGS) entry which is preliminary data.</text>
</comment>
<feature type="region of interest" description="Disordered" evidence="2">
    <location>
        <begin position="515"/>
        <end position="539"/>
    </location>
</feature>
<dbReference type="AlphaFoldDB" id="A0A1X0P9L4"/>
<reference evidence="3 4" key="1">
    <citation type="submission" date="2017-03" db="EMBL/GenBank/DDBJ databases">
        <title>An alternative strategy for trypanosome survival in the mammalian bloodstream revealed through genome and transcriptome analysis of the ubiquitous bovine parasite Trypanosoma (Megatrypanum) theileri.</title>
        <authorList>
            <person name="Kelly S."/>
            <person name="Ivens A."/>
            <person name="Mott A."/>
            <person name="O'Neill E."/>
            <person name="Emms D."/>
            <person name="Macleod O."/>
            <person name="Voorheis P."/>
            <person name="Matthews J."/>
            <person name="Matthews K."/>
            <person name="Carrington M."/>
        </authorList>
    </citation>
    <scope>NUCLEOTIDE SEQUENCE [LARGE SCALE GENOMIC DNA]</scope>
    <source>
        <strain evidence="3">Edinburgh</strain>
    </source>
</reference>
<keyword evidence="4" id="KW-1185">Reference proteome</keyword>
<dbReference type="OrthoDB" id="246694at2759"/>